<reference evidence="2" key="1">
    <citation type="submission" date="2023-10" db="EMBL/GenBank/DDBJ databases">
        <title>Genome assemblies of two species of porcelain crab, Petrolisthes cinctipes and Petrolisthes manimaculis (Anomura: Porcellanidae).</title>
        <authorList>
            <person name="Angst P."/>
        </authorList>
    </citation>
    <scope>NUCLEOTIDE SEQUENCE</scope>
    <source>
        <strain evidence="2">PB745_01</strain>
        <tissue evidence="2">Gill</tissue>
    </source>
</reference>
<accession>A0AAE1BTF6</accession>
<sequence length="86" mass="10020">MRQLKKKIRKENPTTTNDGKKGKRFIERLSDVMQTLKVMSTNQRDPLVTDSNVPLSVLQHIQQRKKNKKKEEQEAAYSVLCDDDYG</sequence>
<evidence type="ECO:0000313" key="3">
    <source>
        <dbReference type="Proteomes" id="UP001286313"/>
    </source>
</evidence>
<proteinExistence type="predicted"/>
<keyword evidence="3" id="KW-1185">Reference proteome</keyword>
<protein>
    <submittedName>
        <fullName evidence="2">Uncharacterized protein</fullName>
    </submittedName>
</protein>
<dbReference type="EMBL" id="JAWQEG010005842">
    <property type="protein sequence ID" value="KAK3856576.1"/>
    <property type="molecule type" value="Genomic_DNA"/>
</dbReference>
<evidence type="ECO:0000313" key="2">
    <source>
        <dbReference type="EMBL" id="KAK3856576.1"/>
    </source>
</evidence>
<dbReference type="Proteomes" id="UP001286313">
    <property type="component" value="Unassembled WGS sequence"/>
</dbReference>
<evidence type="ECO:0000256" key="1">
    <source>
        <dbReference type="SAM" id="MobiDB-lite"/>
    </source>
</evidence>
<gene>
    <name evidence="2" type="ORF">Pcinc_037105</name>
</gene>
<feature type="region of interest" description="Disordered" evidence="1">
    <location>
        <begin position="64"/>
        <end position="86"/>
    </location>
</feature>
<comment type="caution">
    <text evidence="2">The sequence shown here is derived from an EMBL/GenBank/DDBJ whole genome shotgun (WGS) entry which is preliminary data.</text>
</comment>
<organism evidence="2 3">
    <name type="scientific">Petrolisthes cinctipes</name>
    <name type="common">Flat porcelain crab</name>
    <dbReference type="NCBI Taxonomy" id="88211"/>
    <lineage>
        <taxon>Eukaryota</taxon>
        <taxon>Metazoa</taxon>
        <taxon>Ecdysozoa</taxon>
        <taxon>Arthropoda</taxon>
        <taxon>Crustacea</taxon>
        <taxon>Multicrustacea</taxon>
        <taxon>Malacostraca</taxon>
        <taxon>Eumalacostraca</taxon>
        <taxon>Eucarida</taxon>
        <taxon>Decapoda</taxon>
        <taxon>Pleocyemata</taxon>
        <taxon>Anomura</taxon>
        <taxon>Galatheoidea</taxon>
        <taxon>Porcellanidae</taxon>
        <taxon>Petrolisthes</taxon>
    </lineage>
</organism>
<name>A0AAE1BTF6_PETCI</name>
<feature type="region of interest" description="Disordered" evidence="1">
    <location>
        <begin position="1"/>
        <end position="25"/>
    </location>
</feature>
<dbReference type="AlphaFoldDB" id="A0AAE1BTF6"/>